<dbReference type="InterPro" id="IPR019984">
    <property type="entry name" value="Ribosomal_uS17_bact/chlr"/>
</dbReference>
<keyword evidence="9" id="KW-1185">Reference proteome</keyword>
<organism evidence="8 9">
    <name type="scientific">Candidatus Ornithobacterium hominis</name>
    <dbReference type="NCBI Taxonomy" id="2497989"/>
    <lineage>
        <taxon>Bacteria</taxon>
        <taxon>Pseudomonadati</taxon>
        <taxon>Bacteroidota</taxon>
        <taxon>Flavobacteriia</taxon>
        <taxon>Flavobacteriales</taxon>
        <taxon>Weeksellaceae</taxon>
        <taxon>Ornithobacterium</taxon>
    </lineage>
</organism>
<dbReference type="Pfam" id="PF00366">
    <property type="entry name" value="Ribosomal_S17"/>
    <property type="match status" value="1"/>
</dbReference>
<dbReference type="RefSeq" id="WP_119057779.1">
    <property type="nucleotide sequence ID" value="NZ_OX579588.1"/>
</dbReference>
<dbReference type="GO" id="GO:0022627">
    <property type="term" value="C:cytosolic small ribosomal subunit"/>
    <property type="evidence" value="ECO:0007669"/>
    <property type="project" value="UniProtKB-UniRule"/>
</dbReference>
<gene>
    <name evidence="6 8" type="primary">rpsQ</name>
    <name evidence="8" type="ORF">SAMEA104719789_00859</name>
</gene>
<dbReference type="GO" id="GO:0019843">
    <property type="term" value="F:rRNA binding"/>
    <property type="evidence" value="ECO:0007669"/>
    <property type="project" value="UniProtKB-UniRule"/>
</dbReference>
<evidence type="ECO:0000256" key="3">
    <source>
        <dbReference type="ARBA" id="ARBA00022884"/>
    </source>
</evidence>
<dbReference type="EMBL" id="UNSC01000003">
    <property type="protein sequence ID" value="SZD72414.1"/>
    <property type="molecule type" value="Genomic_DNA"/>
</dbReference>
<accession>A0A383TXT3</accession>
<sequence>MERKLRKERIGLVKSNKMDKTIVVSETKRQKHPMYGKFVLKTKTYKAHDENNECNEGDTVRIMETRPLSKDKRWRLVEILERAK</sequence>
<dbReference type="InterPro" id="IPR000266">
    <property type="entry name" value="Ribosomal_uS17"/>
</dbReference>
<proteinExistence type="inferred from homology"/>
<evidence type="ECO:0000313" key="9">
    <source>
        <dbReference type="Proteomes" id="UP000262142"/>
    </source>
</evidence>
<keyword evidence="4 6" id="KW-0689">Ribosomal protein</keyword>
<dbReference type="NCBIfam" id="TIGR03635">
    <property type="entry name" value="uS17_bact"/>
    <property type="match status" value="1"/>
</dbReference>
<dbReference type="NCBIfam" id="NF004123">
    <property type="entry name" value="PRK05610.1"/>
    <property type="match status" value="1"/>
</dbReference>
<dbReference type="PROSITE" id="PS00056">
    <property type="entry name" value="RIBOSOMAL_S17"/>
    <property type="match status" value="1"/>
</dbReference>
<dbReference type="HAMAP" id="MF_01345_B">
    <property type="entry name" value="Ribosomal_uS17_B"/>
    <property type="match status" value="1"/>
</dbReference>
<reference evidence="8 9" key="1">
    <citation type="submission" date="2018-09" db="EMBL/GenBank/DDBJ databases">
        <authorList>
            <consortium name="Pathogen Informatics"/>
        </authorList>
    </citation>
    <scope>NUCLEOTIDE SEQUENCE [LARGE SCALE GENOMIC DNA]</scope>
    <source>
        <strain evidence="8 9">OH-22767</strain>
    </source>
</reference>
<comment type="similarity">
    <text evidence="1 6 7">Belongs to the universal ribosomal protein uS17 family.</text>
</comment>
<protein>
    <recommendedName>
        <fullName evidence="6">Small ribosomal subunit protein uS17</fullName>
    </recommendedName>
</protein>
<comment type="function">
    <text evidence="6">One of the primary rRNA binding proteins, it binds specifically to the 5'-end of 16S ribosomal RNA.</text>
</comment>
<dbReference type="GO" id="GO:0003735">
    <property type="term" value="F:structural constituent of ribosome"/>
    <property type="evidence" value="ECO:0007669"/>
    <property type="project" value="UniProtKB-UniRule"/>
</dbReference>
<evidence type="ECO:0000256" key="2">
    <source>
        <dbReference type="ARBA" id="ARBA00022730"/>
    </source>
</evidence>
<dbReference type="FunFam" id="2.40.50.140:FF:000123">
    <property type="entry name" value="30S ribosomal protein S17"/>
    <property type="match status" value="1"/>
</dbReference>
<dbReference type="InterPro" id="IPR019979">
    <property type="entry name" value="Ribosomal_uS17_CS"/>
</dbReference>
<comment type="subunit">
    <text evidence="6">Part of the 30S ribosomal subunit.</text>
</comment>
<name>A0A383TXT3_9FLAO</name>
<dbReference type="InterPro" id="IPR012340">
    <property type="entry name" value="NA-bd_OB-fold"/>
</dbReference>
<evidence type="ECO:0000256" key="7">
    <source>
        <dbReference type="RuleBase" id="RU003872"/>
    </source>
</evidence>
<keyword evidence="2 6" id="KW-0699">rRNA-binding</keyword>
<dbReference type="Gene3D" id="2.40.50.140">
    <property type="entry name" value="Nucleic acid-binding proteins"/>
    <property type="match status" value="1"/>
</dbReference>
<evidence type="ECO:0000256" key="5">
    <source>
        <dbReference type="ARBA" id="ARBA00023274"/>
    </source>
</evidence>
<evidence type="ECO:0000256" key="1">
    <source>
        <dbReference type="ARBA" id="ARBA00010254"/>
    </source>
</evidence>
<dbReference type="AlphaFoldDB" id="A0A383TXT3"/>
<dbReference type="OrthoDB" id="9811714at2"/>
<evidence type="ECO:0000313" key="8">
    <source>
        <dbReference type="EMBL" id="SZD72414.1"/>
    </source>
</evidence>
<dbReference type="Proteomes" id="UP000262142">
    <property type="component" value="Unassembled WGS sequence"/>
</dbReference>
<dbReference type="PANTHER" id="PTHR10744">
    <property type="entry name" value="40S RIBOSOMAL PROTEIN S11 FAMILY MEMBER"/>
    <property type="match status" value="1"/>
</dbReference>
<keyword evidence="5 6" id="KW-0687">Ribonucleoprotein</keyword>
<dbReference type="PRINTS" id="PR00973">
    <property type="entry name" value="RIBOSOMALS17"/>
</dbReference>
<keyword evidence="3 6" id="KW-0694">RNA-binding</keyword>
<dbReference type="CDD" id="cd00364">
    <property type="entry name" value="Ribosomal_uS17"/>
    <property type="match status" value="1"/>
</dbReference>
<dbReference type="SUPFAM" id="SSF50249">
    <property type="entry name" value="Nucleic acid-binding proteins"/>
    <property type="match status" value="1"/>
</dbReference>
<evidence type="ECO:0000256" key="6">
    <source>
        <dbReference type="HAMAP-Rule" id="MF_01345"/>
    </source>
</evidence>
<dbReference type="PANTHER" id="PTHR10744:SF1">
    <property type="entry name" value="SMALL RIBOSOMAL SUBUNIT PROTEIN US17M"/>
    <property type="match status" value="1"/>
</dbReference>
<evidence type="ECO:0000256" key="4">
    <source>
        <dbReference type="ARBA" id="ARBA00022980"/>
    </source>
</evidence>
<dbReference type="GO" id="GO:0006412">
    <property type="term" value="P:translation"/>
    <property type="evidence" value="ECO:0007669"/>
    <property type="project" value="UniProtKB-UniRule"/>
</dbReference>